<evidence type="ECO:0000256" key="6">
    <source>
        <dbReference type="SAM" id="Phobius"/>
    </source>
</evidence>
<evidence type="ECO:0000256" key="1">
    <source>
        <dbReference type="ARBA" id="ARBA00004651"/>
    </source>
</evidence>
<protein>
    <submittedName>
        <fullName evidence="7">Uncharacterized protein</fullName>
    </submittedName>
</protein>
<dbReference type="InterPro" id="IPR002797">
    <property type="entry name" value="Polysacc_synth"/>
</dbReference>
<dbReference type="RefSeq" id="WP_118174397.1">
    <property type="nucleotide sequence ID" value="NZ_JBBNFJ010000005.1"/>
</dbReference>
<feature type="transmembrane region" description="Helical" evidence="6">
    <location>
        <begin position="295"/>
        <end position="320"/>
    </location>
</feature>
<dbReference type="PANTHER" id="PTHR30250">
    <property type="entry name" value="PST FAMILY PREDICTED COLANIC ACID TRANSPORTER"/>
    <property type="match status" value="1"/>
</dbReference>
<feature type="transmembrane region" description="Helical" evidence="6">
    <location>
        <begin position="326"/>
        <end position="345"/>
    </location>
</feature>
<feature type="transmembrane region" description="Helical" evidence="6">
    <location>
        <begin position="357"/>
        <end position="377"/>
    </location>
</feature>
<feature type="transmembrane region" description="Helical" evidence="6">
    <location>
        <begin position="21"/>
        <end position="39"/>
    </location>
</feature>
<evidence type="ECO:0000256" key="2">
    <source>
        <dbReference type="ARBA" id="ARBA00022475"/>
    </source>
</evidence>
<comment type="subcellular location">
    <subcellularLocation>
        <location evidence="1">Cell membrane</location>
        <topology evidence="1">Multi-pass membrane protein</topology>
    </subcellularLocation>
</comment>
<feature type="transmembrane region" description="Helical" evidence="6">
    <location>
        <begin position="417"/>
        <end position="437"/>
    </location>
</feature>
<keyword evidence="4 6" id="KW-1133">Transmembrane helix</keyword>
<feature type="transmembrane region" description="Helical" evidence="6">
    <location>
        <begin position="443"/>
        <end position="462"/>
    </location>
</feature>
<dbReference type="Pfam" id="PF01943">
    <property type="entry name" value="Polysacc_synt"/>
    <property type="match status" value="1"/>
</dbReference>
<evidence type="ECO:0000256" key="4">
    <source>
        <dbReference type="ARBA" id="ARBA00022989"/>
    </source>
</evidence>
<keyword evidence="3 6" id="KW-0812">Transmembrane</keyword>
<proteinExistence type="predicted"/>
<gene>
    <name evidence="7" type="ORF">DWX77_06085</name>
</gene>
<dbReference type="InterPro" id="IPR050833">
    <property type="entry name" value="Poly_Biosynth_Transport"/>
</dbReference>
<evidence type="ECO:0000256" key="5">
    <source>
        <dbReference type="ARBA" id="ARBA00023136"/>
    </source>
</evidence>
<dbReference type="PANTHER" id="PTHR30250:SF11">
    <property type="entry name" value="O-ANTIGEN TRANSPORTER-RELATED"/>
    <property type="match status" value="1"/>
</dbReference>
<evidence type="ECO:0000313" key="8">
    <source>
        <dbReference type="Proteomes" id="UP000284242"/>
    </source>
</evidence>
<dbReference type="GO" id="GO:0005886">
    <property type="term" value="C:plasma membrane"/>
    <property type="evidence" value="ECO:0007669"/>
    <property type="project" value="UniProtKB-SubCell"/>
</dbReference>
<accession>A0A412L1Y9</accession>
<sequence length="477" mass="54395">MKSKIKTNKVLQAGMGYTIGNYLLKGINLITLPIFARLMNKTDYGLFNIYMSYEGIFVILIGVTLHSSLKSARYEFKNEYRKYVSSIEIVPMIMLAVALLIVNLFSGSVTQVTGLNLLTLDLLMIHSYCSALLQFYNADLSIDYKYTSFLKIAFFNTIANVLISLILMTTVLSSKRYAARIAGCVVPLVLICIYILFKLFSSEKPKYNKTFWKFGVKYSLPIVPHGLSQIVLSQFDRIMINNMVGVAEAGIYSFAFNINTIIQILVNSLDTVYGPWYYEKADKKEFKQIKEVSTIYMYAMWCVIVAVMLVAPEVVLILGGKEYYESRIVVLPLLACTFFTFLYLLPSTTEYYLKKTWNIAFATSCIAVLNIILNYFFIKQFGYIAGAYTTLFCYICYFLFHYLMAKKLIGFQQFDTKIIAILAVLLFAVLAVCYVLLDLLVVRWTLMILFVSVNVLLLLKLYKTGKLKGLVGEKNNE</sequence>
<feature type="transmembrane region" description="Helical" evidence="6">
    <location>
        <begin position="177"/>
        <end position="197"/>
    </location>
</feature>
<feature type="transmembrane region" description="Helical" evidence="6">
    <location>
        <begin position="148"/>
        <end position="171"/>
    </location>
</feature>
<dbReference type="EMBL" id="QRVV01000012">
    <property type="protein sequence ID" value="RGS74973.1"/>
    <property type="molecule type" value="Genomic_DNA"/>
</dbReference>
<dbReference type="Proteomes" id="UP000284242">
    <property type="component" value="Unassembled WGS sequence"/>
</dbReference>
<feature type="transmembrane region" description="Helical" evidence="6">
    <location>
        <begin position="117"/>
        <end position="136"/>
    </location>
</feature>
<organism evidence="7 8">
    <name type="scientific">Blautia obeum</name>
    <dbReference type="NCBI Taxonomy" id="40520"/>
    <lineage>
        <taxon>Bacteria</taxon>
        <taxon>Bacillati</taxon>
        <taxon>Bacillota</taxon>
        <taxon>Clostridia</taxon>
        <taxon>Lachnospirales</taxon>
        <taxon>Lachnospiraceae</taxon>
        <taxon>Blautia</taxon>
    </lineage>
</organism>
<feature type="transmembrane region" description="Helical" evidence="6">
    <location>
        <begin position="383"/>
        <end position="405"/>
    </location>
</feature>
<reference evidence="7 8" key="1">
    <citation type="submission" date="2018-08" db="EMBL/GenBank/DDBJ databases">
        <title>A genome reference for cultivated species of the human gut microbiota.</title>
        <authorList>
            <person name="Zou Y."/>
            <person name="Xue W."/>
            <person name="Luo G."/>
        </authorList>
    </citation>
    <scope>NUCLEOTIDE SEQUENCE [LARGE SCALE GENOMIC DNA]</scope>
    <source>
        <strain evidence="7 8">AF21-24</strain>
    </source>
</reference>
<dbReference type="AlphaFoldDB" id="A0A412L1Y9"/>
<feature type="transmembrane region" description="Helical" evidence="6">
    <location>
        <begin position="45"/>
        <end position="65"/>
    </location>
</feature>
<comment type="caution">
    <text evidence="7">The sequence shown here is derived from an EMBL/GenBank/DDBJ whole genome shotgun (WGS) entry which is preliminary data.</text>
</comment>
<keyword evidence="2" id="KW-1003">Cell membrane</keyword>
<name>A0A412L1Y9_9FIRM</name>
<keyword evidence="5 6" id="KW-0472">Membrane</keyword>
<feature type="transmembrane region" description="Helical" evidence="6">
    <location>
        <begin position="86"/>
        <end position="105"/>
    </location>
</feature>
<evidence type="ECO:0000313" key="7">
    <source>
        <dbReference type="EMBL" id="RGS74973.1"/>
    </source>
</evidence>
<evidence type="ECO:0000256" key="3">
    <source>
        <dbReference type="ARBA" id="ARBA00022692"/>
    </source>
</evidence>